<evidence type="ECO:0000256" key="2">
    <source>
        <dbReference type="ARBA" id="ARBA00022737"/>
    </source>
</evidence>
<dbReference type="PROSITE" id="PS00028">
    <property type="entry name" value="ZINC_FINGER_C2H2_1"/>
    <property type="match status" value="1"/>
</dbReference>
<evidence type="ECO:0000313" key="7">
    <source>
        <dbReference type="EMBL" id="ELT88734.1"/>
    </source>
</evidence>
<dbReference type="Gene3D" id="3.30.160.60">
    <property type="entry name" value="Classic Zinc Finger"/>
    <property type="match status" value="2"/>
</dbReference>
<dbReference type="PANTHER" id="PTHR19818">
    <property type="entry name" value="ZINC FINGER PROTEIN ZIC AND GLI"/>
    <property type="match status" value="1"/>
</dbReference>
<dbReference type="EMBL" id="KB311731">
    <property type="protein sequence ID" value="ELT88734.1"/>
    <property type="molecule type" value="Genomic_DNA"/>
</dbReference>
<feature type="domain" description="C2H2-type" evidence="6">
    <location>
        <begin position="33"/>
        <end position="56"/>
    </location>
</feature>
<dbReference type="InterPro" id="IPR013087">
    <property type="entry name" value="Znf_C2H2_type"/>
</dbReference>
<reference evidence="8" key="3">
    <citation type="submission" date="2015-06" db="UniProtKB">
        <authorList>
            <consortium name="EnsemblMetazoa"/>
        </authorList>
    </citation>
    <scope>IDENTIFICATION</scope>
</reference>
<name>R7T5S5_CAPTE</name>
<dbReference type="SMART" id="SM00355">
    <property type="entry name" value="ZnF_C2H2"/>
    <property type="match status" value="2"/>
</dbReference>
<keyword evidence="2" id="KW-0677">Repeat</keyword>
<dbReference type="GO" id="GO:0000981">
    <property type="term" value="F:DNA-binding transcription factor activity, RNA polymerase II-specific"/>
    <property type="evidence" value="ECO:0007669"/>
    <property type="project" value="TreeGrafter"/>
</dbReference>
<keyword evidence="9" id="KW-1185">Reference proteome</keyword>
<evidence type="ECO:0000256" key="4">
    <source>
        <dbReference type="ARBA" id="ARBA00022833"/>
    </source>
</evidence>
<proteinExistence type="predicted"/>
<keyword evidence="4" id="KW-0862">Zinc</keyword>
<dbReference type="OMA" id="CEHCEQC"/>
<dbReference type="HOGENOM" id="CLU_002678_42_25_1"/>
<dbReference type="InterPro" id="IPR036236">
    <property type="entry name" value="Znf_C2H2_sf"/>
</dbReference>
<evidence type="ECO:0000259" key="6">
    <source>
        <dbReference type="PROSITE" id="PS50157"/>
    </source>
</evidence>
<reference evidence="9" key="1">
    <citation type="submission" date="2012-12" db="EMBL/GenBank/DDBJ databases">
        <authorList>
            <person name="Hellsten U."/>
            <person name="Grimwood J."/>
            <person name="Chapman J.A."/>
            <person name="Shapiro H."/>
            <person name="Aerts A."/>
            <person name="Otillar R.P."/>
            <person name="Terry A.Y."/>
            <person name="Boore J.L."/>
            <person name="Simakov O."/>
            <person name="Marletaz F."/>
            <person name="Cho S.-J."/>
            <person name="Edsinger-Gonzales E."/>
            <person name="Havlak P."/>
            <person name="Kuo D.-H."/>
            <person name="Larsson T."/>
            <person name="Lv J."/>
            <person name="Arendt D."/>
            <person name="Savage R."/>
            <person name="Osoegawa K."/>
            <person name="de Jong P."/>
            <person name="Lindberg D.R."/>
            <person name="Seaver E.C."/>
            <person name="Weisblat D.A."/>
            <person name="Putnam N.H."/>
            <person name="Grigoriev I.V."/>
            <person name="Rokhsar D.S."/>
        </authorList>
    </citation>
    <scope>NUCLEOTIDE SEQUENCE</scope>
    <source>
        <strain evidence="9">I ESC-2004</strain>
    </source>
</reference>
<dbReference type="STRING" id="283909.R7T5S5"/>
<dbReference type="GO" id="GO:0045944">
    <property type="term" value="P:positive regulation of transcription by RNA polymerase II"/>
    <property type="evidence" value="ECO:0007669"/>
    <property type="project" value="UniProtKB-ARBA"/>
</dbReference>
<feature type="domain" description="C2H2-type" evidence="6">
    <location>
        <begin position="3"/>
        <end position="32"/>
    </location>
</feature>
<accession>R7T5S5</accession>
<evidence type="ECO:0000313" key="9">
    <source>
        <dbReference type="Proteomes" id="UP000014760"/>
    </source>
</evidence>
<dbReference type="Pfam" id="PF00096">
    <property type="entry name" value="zf-C2H2"/>
    <property type="match status" value="2"/>
</dbReference>
<dbReference type="GO" id="GO:0005634">
    <property type="term" value="C:nucleus"/>
    <property type="evidence" value="ECO:0007669"/>
    <property type="project" value="UniProtKB-ARBA"/>
</dbReference>
<dbReference type="PANTHER" id="PTHR19818:SF139">
    <property type="entry name" value="PAIR-RULE PROTEIN ODD-PAIRED"/>
    <property type="match status" value="1"/>
</dbReference>
<evidence type="ECO:0000313" key="8">
    <source>
        <dbReference type="EnsemblMetazoa" id="CapteP134424"/>
    </source>
</evidence>
<dbReference type="Proteomes" id="UP000014760">
    <property type="component" value="Unassembled WGS sequence"/>
</dbReference>
<dbReference type="GO" id="GO:0008270">
    <property type="term" value="F:zinc ion binding"/>
    <property type="evidence" value="ECO:0007669"/>
    <property type="project" value="UniProtKB-KW"/>
</dbReference>
<gene>
    <name evidence="7" type="ORF">CAPTEDRAFT_134424</name>
</gene>
<protein>
    <recommendedName>
        <fullName evidence="6">C2H2-type domain-containing protein</fullName>
    </recommendedName>
</protein>
<dbReference type="PROSITE" id="PS50157">
    <property type="entry name" value="ZINC_FINGER_C2H2_2"/>
    <property type="match status" value="2"/>
</dbReference>
<evidence type="ECO:0000256" key="3">
    <source>
        <dbReference type="ARBA" id="ARBA00022771"/>
    </source>
</evidence>
<keyword evidence="3 5" id="KW-0863">Zinc-finger</keyword>
<reference evidence="7 9" key="2">
    <citation type="journal article" date="2013" name="Nature">
        <title>Insights into bilaterian evolution from three spiralian genomes.</title>
        <authorList>
            <person name="Simakov O."/>
            <person name="Marletaz F."/>
            <person name="Cho S.J."/>
            <person name="Edsinger-Gonzales E."/>
            <person name="Havlak P."/>
            <person name="Hellsten U."/>
            <person name="Kuo D.H."/>
            <person name="Larsson T."/>
            <person name="Lv J."/>
            <person name="Arendt D."/>
            <person name="Savage R."/>
            <person name="Osoegawa K."/>
            <person name="de Jong P."/>
            <person name="Grimwood J."/>
            <person name="Chapman J.A."/>
            <person name="Shapiro H."/>
            <person name="Aerts A."/>
            <person name="Otillar R.P."/>
            <person name="Terry A.Y."/>
            <person name="Boore J.L."/>
            <person name="Grigoriev I.V."/>
            <person name="Lindberg D.R."/>
            <person name="Seaver E.C."/>
            <person name="Weisblat D.A."/>
            <person name="Putnam N.H."/>
            <person name="Rokhsar D.S."/>
        </authorList>
    </citation>
    <scope>NUCLEOTIDE SEQUENCE</scope>
    <source>
        <strain evidence="7 9">I ESC-2004</strain>
    </source>
</reference>
<keyword evidence="1" id="KW-0479">Metal-binding</keyword>
<dbReference type="AlphaFoldDB" id="R7T5S5"/>
<evidence type="ECO:0000256" key="5">
    <source>
        <dbReference type="PROSITE-ProRule" id="PRU00042"/>
    </source>
</evidence>
<dbReference type="InterPro" id="IPR050329">
    <property type="entry name" value="GLI_C2H2-zinc-finger"/>
</dbReference>
<sequence length="65" mass="7731">MRYSCNWPGCDKIFDRPARIKRHLLVHTGERPYKCEFCAHATTQKVHLIAHMKTRHHDYCLGHSQ</sequence>
<dbReference type="FunFam" id="3.30.160.60:FF:000446">
    <property type="entry name" value="Zinc finger protein"/>
    <property type="match status" value="1"/>
</dbReference>
<dbReference type="GO" id="GO:0000978">
    <property type="term" value="F:RNA polymerase II cis-regulatory region sequence-specific DNA binding"/>
    <property type="evidence" value="ECO:0007669"/>
    <property type="project" value="TreeGrafter"/>
</dbReference>
<dbReference type="EMBL" id="AMQN01033285">
    <property type="status" value="NOT_ANNOTATED_CDS"/>
    <property type="molecule type" value="Genomic_DNA"/>
</dbReference>
<dbReference type="OrthoDB" id="8113227at2759"/>
<evidence type="ECO:0000256" key="1">
    <source>
        <dbReference type="ARBA" id="ARBA00022723"/>
    </source>
</evidence>
<organism evidence="7">
    <name type="scientific">Capitella teleta</name>
    <name type="common">Polychaete worm</name>
    <dbReference type="NCBI Taxonomy" id="283909"/>
    <lineage>
        <taxon>Eukaryota</taxon>
        <taxon>Metazoa</taxon>
        <taxon>Spiralia</taxon>
        <taxon>Lophotrochozoa</taxon>
        <taxon>Annelida</taxon>
        <taxon>Polychaeta</taxon>
        <taxon>Sedentaria</taxon>
        <taxon>Scolecida</taxon>
        <taxon>Capitellidae</taxon>
        <taxon>Capitella</taxon>
    </lineage>
</organism>
<dbReference type="SUPFAM" id="SSF57667">
    <property type="entry name" value="beta-beta-alpha zinc fingers"/>
    <property type="match status" value="1"/>
</dbReference>
<dbReference type="EnsemblMetazoa" id="CapteT134424">
    <property type="protein sequence ID" value="CapteP134424"/>
    <property type="gene ID" value="CapteG134424"/>
</dbReference>